<dbReference type="GeneID" id="103005147"/>
<feature type="transmembrane region" description="Helical" evidence="6">
    <location>
        <begin position="138"/>
        <end position="165"/>
    </location>
</feature>
<dbReference type="AlphaFoldDB" id="A0A384B3V8"/>
<dbReference type="RefSeq" id="XP_007194312.2">
    <property type="nucleotide sequence ID" value="XM_007194250.2"/>
</dbReference>
<evidence type="ECO:0000259" key="8">
    <source>
        <dbReference type="Pfam" id="PF07810"/>
    </source>
</evidence>
<feature type="transmembrane region" description="Helical" evidence="6">
    <location>
        <begin position="362"/>
        <end position="383"/>
    </location>
</feature>
<name>A0A384B3V8_BALAC</name>
<comment type="subcellular location">
    <subcellularLocation>
        <location evidence="1 6">Membrane</location>
        <topology evidence="1 6">Multi-pass membrane protein</topology>
    </subcellularLocation>
</comment>
<feature type="compositionally biased region" description="Pro residues" evidence="7">
    <location>
        <begin position="792"/>
        <end position="805"/>
    </location>
</feature>
<dbReference type="InterPro" id="IPR012496">
    <property type="entry name" value="TMC_dom"/>
</dbReference>
<evidence type="ECO:0000256" key="2">
    <source>
        <dbReference type="ARBA" id="ARBA00006510"/>
    </source>
</evidence>
<feature type="transmembrane region" description="Helical" evidence="6">
    <location>
        <begin position="569"/>
        <end position="587"/>
    </location>
</feature>
<evidence type="ECO:0000256" key="5">
    <source>
        <dbReference type="ARBA" id="ARBA00023136"/>
    </source>
</evidence>
<feature type="transmembrane region" description="Helical" evidence="6">
    <location>
        <begin position="226"/>
        <end position="246"/>
    </location>
</feature>
<feature type="transmembrane region" description="Helical" evidence="6">
    <location>
        <begin position="516"/>
        <end position="537"/>
    </location>
</feature>
<dbReference type="Proteomes" id="UP001652580">
    <property type="component" value="Chromosome 3"/>
</dbReference>
<dbReference type="CTD" id="342125"/>
<dbReference type="GO" id="GO:0005886">
    <property type="term" value="C:plasma membrane"/>
    <property type="evidence" value="ECO:0007669"/>
    <property type="project" value="InterPro"/>
</dbReference>
<feature type="transmembrane region" description="Helical" evidence="6">
    <location>
        <begin position="395"/>
        <end position="415"/>
    </location>
</feature>
<sequence length="1090" mass="124173">MKPSKASQRYRSIRRNASQHYFYQESLLLSNLDDSFTADETGDSHDPEQIFQNIQFQKDLMANIRCRPWTMGQKLRALRRAKDIVLKFEGRLTRTRGYQAAGAELWRKFARLACNFVVIFIPWEMRIKKIESHFGSGVASYFIFLRWLFGINIVLTIMTGAFIVIPELIAGQPFGSTASKTIPKEHIASAQDLDTVWSLGGYLQYSVLFYGYYGSERRIGRAGYRLPLAYFLVGMAVFAYSFIILLKKMAKNSRMSLASASNENYTFCWRVFCAWDYLIGNPEAAESKTAAIVNSIREAILEEQEKKKNKNLAVTICLRVVANILVLLSLAGSIYLIYFVVDRSQKLAQSKKELTLWEKNEVSVVVSLVTMLAPSAFDLIAALEMYHPRTTLRFQLARVLVLYLGNLYSLIIALLDKVNSMSTEETAPPNSTSHWIDSTIFFVTRAAPGEEKWSTPGPGIGLRRNSSWALEQANVLTYTSPLSEANKTTASTQSPQGQCWETYVGQEMLKLSIIDMLFTVASILLIDFFRGLFVRYLSDYWCWDLESKFPEYGEFKIAENVLHLVYNQGMIWMGAFFSPCLPAFNVLKLIGLMYLRSWAVLTCNVPHQQVFRASRSNNFYLAMLLFMLFLCMLPTIFAIVRYKPSLNCGPFSGQEKIYDIVSETIEKDFPAWFGSVVGYVSSPVFILPAVLLLFMLIYYLQSIARSLKLSNHQLRMQIQNARSEDKKKVAQMVEARIQTQDESTKRFPKDSNFGSQLSSAHTATPQNNGNVVNFDSSSSKSSRVETITQPTPLSPQPGPGSPSLPLPGISRSGRNSTRYPRGLCASTGDLYRKRSCTPGMFTKHIEDVHSEPLFPKDLQQIDHGSRVSALVPRGRRSRAPRYYMVNERDPHQKNHSTFWPERRFKIDIFGDPVEMYPRNMQQCMPWASPQLSEEEEEMQRSKASRRAFYPRSLTDLHGAPHFYVGKSLESQGLTPELQRRTHYKSWNDGVEGQLDRPMYVHKKPRYRNFQHPQHPLKTRVKAKFEPSVTESDSMSAASSSDQQNSSTDQCLQVTRSQPKFPRSAGQFGRRKAISRQELTTDLNDLICSNV</sequence>
<gene>
    <name evidence="10" type="primary">TMC3</name>
</gene>
<feature type="compositionally biased region" description="Polar residues" evidence="7">
    <location>
        <begin position="752"/>
        <end position="775"/>
    </location>
</feature>
<proteinExistence type="inferred from homology"/>
<evidence type="ECO:0000256" key="4">
    <source>
        <dbReference type="ARBA" id="ARBA00022989"/>
    </source>
</evidence>
<dbReference type="PANTHER" id="PTHR23302">
    <property type="entry name" value="TRANSMEMBRANE CHANNEL-RELATED"/>
    <property type="match status" value="1"/>
</dbReference>
<feature type="region of interest" description="Disordered" evidence="7">
    <location>
        <begin position="737"/>
        <end position="821"/>
    </location>
</feature>
<dbReference type="GO" id="GO:0008381">
    <property type="term" value="F:mechanosensitive monoatomic ion channel activity"/>
    <property type="evidence" value="ECO:0007669"/>
    <property type="project" value="TreeGrafter"/>
</dbReference>
<keyword evidence="9" id="KW-1185">Reference proteome</keyword>
<evidence type="ECO:0000313" key="10">
    <source>
        <dbReference type="RefSeq" id="XP_007194312.2"/>
    </source>
</evidence>
<feature type="transmembrane region" description="Helical" evidence="6">
    <location>
        <begin position="619"/>
        <end position="640"/>
    </location>
</feature>
<feature type="transmembrane region" description="Helical" evidence="6">
    <location>
        <begin position="320"/>
        <end position="341"/>
    </location>
</feature>
<evidence type="ECO:0000256" key="3">
    <source>
        <dbReference type="ARBA" id="ARBA00022692"/>
    </source>
</evidence>
<evidence type="ECO:0000256" key="1">
    <source>
        <dbReference type="ARBA" id="ARBA00004141"/>
    </source>
</evidence>
<dbReference type="FunCoup" id="A0A384B3V8">
    <property type="interactions" value="30"/>
</dbReference>
<keyword evidence="4 6" id="KW-1133">Transmembrane helix</keyword>
<dbReference type="PANTHER" id="PTHR23302:SF35">
    <property type="entry name" value="TRANSMEMBRANE CHANNEL-LIKE PROTEIN 3"/>
    <property type="match status" value="1"/>
</dbReference>
<evidence type="ECO:0000313" key="9">
    <source>
        <dbReference type="Proteomes" id="UP001652580"/>
    </source>
</evidence>
<feature type="region of interest" description="Disordered" evidence="7">
    <location>
        <begin position="1024"/>
        <end position="1072"/>
    </location>
</feature>
<dbReference type="STRING" id="310752.A0A384B3V8"/>
<dbReference type="Pfam" id="PF07810">
    <property type="entry name" value="TMC"/>
    <property type="match status" value="1"/>
</dbReference>
<feature type="domain" description="TMC" evidence="8">
    <location>
        <begin position="499"/>
        <end position="614"/>
    </location>
</feature>
<keyword evidence="3 6" id="KW-0812">Transmembrane</keyword>
<dbReference type="InterPro" id="IPR038900">
    <property type="entry name" value="TMC"/>
</dbReference>
<feature type="transmembrane region" description="Helical" evidence="6">
    <location>
        <begin position="676"/>
        <end position="700"/>
    </location>
</feature>
<protein>
    <recommendedName>
        <fullName evidence="6">Transmembrane channel-like protein</fullName>
    </recommendedName>
</protein>
<feature type="transmembrane region" description="Helical" evidence="6">
    <location>
        <begin position="196"/>
        <end position="214"/>
    </location>
</feature>
<feature type="compositionally biased region" description="Low complexity" evidence="7">
    <location>
        <begin position="1031"/>
        <end position="1046"/>
    </location>
</feature>
<reference evidence="10" key="1">
    <citation type="submission" date="2025-08" db="UniProtKB">
        <authorList>
            <consortium name="RefSeq"/>
        </authorList>
    </citation>
    <scope>IDENTIFICATION</scope>
</reference>
<evidence type="ECO:0000256" key="7">
    <source>
        <dbReference type="SAM" id="MobiDB-lite"/>
    </source>
</evidence>
<keyword evidence="5 6" id="KW-0472">Membrane</keyword>
<feature type="compositionally biased region" description="Polar residues" evidence="7">
    <location>
        <begin position="1047"/>
        <end position="1057"/>
    </location>
</feature>
<dbReference type="InParanoid" id="A0A384B3V8"/>
<comment type="similarity">
    <text evidence="2 6">Belongs to the TMC family.</text>
</comment>
<dbReference type="KEGG" id="bacu:103005147"/>
<organism evidence="9 10">
    <name type="scientific">Balaenoptera acutorostrata</name>
    <name type="common">Common minke whale</name>
    <name type="synonym">Balaena rostrata</name>
    <dbReference type="NCBI Taxonomy" id="9767"/>
    <lineage>
        <taxon>Eukaryota</taxon>
        <taxon>Metazoa</taxon>
        <taxon>Chordata</taxon>
        <taxon>Craniata</taxon>
        <taxon>Vertebrata</taxon>
        <taxon>Euteleostomi</taxon>
        <taxon>Mammalia</taxon>
        <taxon>Eutheria</taxon>
        <taxon>Laurasiatheria</taxon>
        <taxon>Artiodactyla</taxon>
        <taxon>Whippomorpha</taxon>
        <taxon>Cetacea</taxon>
        <taxon>Mysticeti</taxon>
        <taxon>Balaenopteridae</taxon>
        <taxon>Balaenoptera</taxon>
    </lineage>
</organism>
<accession>A0A384B3V8</accession>
<evidence type="ECO:0000256" key="6">
    <source>
        <dbReference type="RuleBase" id="RU310713"/>
    </source>
</evidence>